<organism evidence="7 8">
    <name type="scientific">Sphingomonas vulcanisoli</name>
    <dbReference type="NCBI Taxonomy" id="1658060"/>
    <lineage>
        <taxon>Bacteria</taxon>
        <taxon>Pseudomonadati</taxon>
        <taxon>Pseudomonadota</taxon>
        <taxon>Alphaproteobacteria</taxon>
        <taxon>Sphingomonadales</taxon>
        <taxon>Sphingomonadaceae</taxon>
        <taxon>Sphingomonas</taxon>
    </lineage>
</organism>
<dbReference type="SUPFAM" id="SSF53335">
    <property type="entry name" value="S-adenosyl-L-methionine-dependent methyltransferases"/>
    <property type="match status" value="1"/>
</dbReference>
<evidence type="ECO:0000313" key="8">
    <source>
        <dbReference type="Proteomes" id="UP000727456"/>
    </source>
</evidence>
<keyword evidence="8" id="KW-1185">Reference proteome</keyword>
<dbReference type="PANTHER" id="PTHR24422">
    <property type="entry name" value="CHEMOTAXIS PROTEIN METHYLTRANSFERASE"/>
    <property type="match status" value="1"/>
</dbReference>
<dbReference type="GO" id="GO:0032259">
    <property type="term" value="P:methylation"/>
    <property type="evidence" value="ECO:0007669"/>
    <property type="project" value="UniProtKB-KW"/>
</dbReference>
<proteinExistence type="predicted"/>
<dbReference type="Gene3D" id="3.40.50.150">
    <property type="entry name" value="Vaccinia Virus protein VP39"/>
    <property type="match status" value="1"/>
</dbReference>
<dbReference type="CDD" id="cd02440">
    <property type="entry name" value="AdoMet_MTases"/>
    <property type="match status" value="1"/>
</dbReference>
<evidence type="ECO:0000256" key="3">
    <source>
        <dbReference type="ARBA" id="ARBA00022603"/>
    </source>
</evidence>
<feature type="domain" description="CheR-type methyltransferase" evidence="6">
    <location>
        <begin position="1"/>
        <end position="269"/>
    </location>
</feature>
<dbReference type="PRINTS" id="PR00996">
    <property type="entry name" value="CHERMTFRASE"/>
</dbReference>
<dbReference type="EMBL" id="JAAOZC010000006">
    <property type="protein sequence ID" value="NIJ08891.1"/>
    <property type="molecule type" value="Genomic_DNA"/>
</dbReference>
<dbReference type="GO" id="GO:0008983">
    <property type="term" value="F:protein-glutamate O-methyltransferase activity"/>
    <property type="evidence" value="ECO:0007669"/>
    <property type="project" value="UniProtKB-EC"/>
</dbReference>
<evidence type="ECO:0000256" key="1">
    <source>
        <dbReference type="ARBA" id="ARBA00001541"/>
    </source>
</evidence>
<protein>
    <recommendedName>
        <fullName evidence="2">protein-glutamate O-methyltransferase</fullName>
        <ecNumber evidence="2">2.1.1.80</ecNumber>
    </recommendedName>
</protein>
<evidence type="ECO:0000313" key="7">
    <source>
        <dbReference type="EMBL" id="NIJ08891.1"/>
    </source>
</evidence>
<comment type="catalytic activity">
    <reaction evidence="1">
        <text>L-glutamyl-[protein] + S-adenosyl-L-methionine = [protein]-L-glutamate 5-O-methyl ester + S-adenosyl-L-homocysteine</text>
        <dbReference type="Rhea" id="RHEA:24452"/>
        <dbReference type="Rhea" id="RHEA-COMP:10208"/>
        <dbReference type="Rhea" id="RHEA-COMP:10311"/>
        <dbReference type="ChEBI" id="CHEBI:29973"/>
        <dbReference type="ChEBI" id="CHEBI:57856"/>
        <dbReference type="ChEBI" id="CHEBI:59789"/>
        <dbReference type="ChEBI" id="CHEBI:82795"/>
        <dbReference type="EC" id="2.1.1.80"/>
    </reaction>
</comment>
<evidence type="ECO:0000256" key="2">
    <source>
        <dbReference type="ARBA" id="ARBA00012534"/>
    </source>
</evidence>
<dbReference type="InterPro" id="IPR036804">
    <property type="entry name" value="CheR_N_sf"/>
</dbReference>
<evidence type="ECO:0000256" key="5">
    <source>
        <dbReference type="ARBA" id="ARBA00022691"/>
    </source>
</evidence>
<sequence length="269" mass="29872">MEMTPIAISALAGLLERRTGQQLNANRRWTIETALKPLLRDLGLETLDGLVIRLNGDDRSPLADKIVDAMLNHETFFFRDLAAFDHFATEGLGLIHAARAERRRLRVWSAGCSTGQEAYSLSMAIAQQTRFQGWDLGIFATDVSGEAIARARSGLFTQFEVQRGLPITTLMRQFDPDGEQWRVKANVRAPITFLQHNLLSPPPPGRFDAILCRNVLLYFSLERRKAVLARLREAIAPDGVLMLGAGETVLGLGDCFTADPQVRGVYRPA</sequence>
<gene>
    <name evidence="7" type="ORF">FHS31_002515</name>
</gene>
<dbReference type="SMART" id="SM00138">
    <property type="entry name" value="MeTrc"/>
    <property type="match status" value="1"/>
</dbReference>
<dbReference type="PROSITE" id="PS50123">
    <property type="entry name" value="CHER"/>
    <property type="match status" value="1"/>
</dbReference>
<dbReference type="RefSeq" id="WP_167073977.1">
    <property type="nucleotide sequence ID" value="NZ_JAAOZC010000006.1"/>
</dbReference>
<reference evidence="7 8" key="1">
    <citation type="submission" date="2020-03" db="EMBL/GenBank/DDBJ databases">
        <title>Genomic Encyclopedia of Type Strains, Phase III (KMG-III): the genomes of soil and plant-associated and newly described type strains.</title>
        <authorList>
            <person name="Whitman W."/>
        </authorList>
    </citation>
    <scope>NUCLEOTIDE SEQUENCE [LARGE SCALE GENOMIC DNA]</scope>
    <source>
        <strain evidence="7 8">CECT 8804</strain>
    </source>
</reference>
<name>A0ABX0TZ24_9SPHN</name>
<dbReference type="Proteomes" id="UP000727456">
    <property type="component" value="Unassembled WGS sequence"/>
</dbReference>
<dbReference type="EC" id="2.1.1.80" evidence="2"/>
<dbReference type="Pfam" id="PF01739">
    <property type="entry name" value="CheR"/>
    <property type="match status" value="1"/>
</dbReference>
<dbReference type="InterPro" id="IPR050903">
    <property type="entry name" value="Bact_Chemotaxis_MeTrfase"/>
</dbReference>
<dbReference type="InterPro" id="IPR029063">
    <property type="entry name" value="SAM-dependent_MTases_sf"/>
</dbReference>
<dbReference type="SUPFAM" id="SSF47757">
    <property type="entry name" value="Chemotaxis receptor methyltransferase CheR, N-terminal domain"/>
    <property type="match status" value="1"/>
</dbReference>
<accession>A0ABX0TZ24</accession>
<evidence type="ECO:0000259" key="6">
    <source>
        <dbReference type="PROSITE" id="PS50123"/>
    </source>
</evidence>
<keyword evidence="5" id="KW-0949">S-adenosyl-L-methionine</keyword>
<keyword evidence="3 7" id="KW-0489">Methyltransferase</keyword>
<dbReference type="InterPro" id="IPR022642">
    <property type="entry name" value="CheR_C"/>
</dbReference>
<evidence type="ECO:0000256" key="4">
    <source>
        <dbReference type="ARBA" id="ARBA00022679"/>
    </source>
</evidence>
<keyword evidence="4 7" id="KW-0808">Transferase</keyword>
<dbReference type="PANTHER" id="PTHR24422:SF21">
    <property type="entry name" value="CHEMOTAXIS PROTEIN METHYLTRANSFERASE 1"/>
    <property type="match status" value="1"/>
</dbReference>
<dbReference type="InterPro" id="IPR000780">
    <property type="entry name" value="CheR_MeTrfase"/>
</dbReference>
<comment type="caution">
    <text evidence="7">The sequence shown here is derived from an EMBL/GenBank/DDBJ whole genome shotgun (WGS) entry which is preliminary data.</text>
</comment>
<dbReference type="Gene3D" id="1.10.155.10">
    <property type="entry name" value="Chemotaxis receptor methyltransferase CheR, N-terminal domain"/>
    <property type="match status" value="1"/>
</dbReference>